<reference evidence="3" key="1">
    <citation type="submission" date="2016-10" db="EMBL/GenBank/DDBJ databases">
        <authorList>
            <person name="Varghese N."/>
            <person name="Submissions S."/>
        </authorList>
    </citation>
    <scope>NUCLEOTIDE SEQUENCE [LARGE SCALE GENOMIC DNA]</scope>
    <source>
        <strain evidence="3">ATCC 700379</strain>
    </source>
</reference>
<proteinExistence type="predicted"/>
<dbReference type="STRING" id="269670.SAMN02982927_01970"/>
<dbReference type="RefSeq" id="WP_093672474.1">
    <property type="nucleotide sequence ID" value="NZ_FOOY01000012.1"/>
</dbReference>
<evidence type="ECO:0000259" key="1">
    <source>
        <dbReference type="PROSITE" id="PS51186"/>
    </source>
</evidence>
<dbReference type="InterPro" id="IPR016181">
    <property type="entry name" value="Acyl_CoA_acyltransferase"/>
</dbReference>
<dbReference type="EMBL" id="FOOY01000012">
    <property type="protein sequence ID" value="SFG53035.1"/>
    <property type="molecule type" value="Genomic_DNA"/>
</dbReference>
<name>A0A1I2SJI0_9BACL</name>
<dbReference type="PROSITE" id="PS51186">
    <property type="entry name" value="GNAT"/>
    <property type="match status" value="1"/>
</dbReference>
<dbReference type="Gene3D" id="3.40.630.30">
    <property type="match status" value="1"/>
</dbReference>
<dbReference type="AlphaFoldDB" id="A0A1I2SJI0"/>
<evidence type="ECO:0000313" key="2">
    <source>
        <dbReference type="EMBL" id="SFG53035.1"/>
    </source>
</evidence>
<protein>
    <submittedName>
        <fullName evidence="2">Protein N-acetyltransferase, RimJ/RimL family</fullName>
    </submittedName>
</protein>
<dbReference type="Pfam" id="PF00583">
    <property type="entry name" value="Acetyltransf_1"/>
    <property type="match status" value="1"/>
</dbReference>
<feature type="domain" description="N-acetyltransferase" evidence="1">
    <location>
        <begin position="18"/>
        <end position="165"/>
    </location>
</feature>
<sequence length="186" mass="21373">MDLFKEKQPEILNLSHSLRLRKFQHSVPQALAWYQSAETLRLVCRQNCEPFDMVRLKRMYQYLEQHGELYYIESVINGSFKAIGDVALCPRDLPIVIGDPTYRGNGIGSHVIWALSCRAFTHGMTVVNVEDIYDDNIGSQRAFQKCGFSEDKKTKFGHSYRLTIEQYNRKKFVNRSLNSIDSGSGA</sequence>
<gene>
    <name evidence="2" type="ORF">SAMN02982927_01970</name>
</gene>
<dbReference type="Proteomes" id="UP000198752">
    <property type="component" value="Unassembled WGS sequence"/>
</dbReference>
<keyword evidence="3" id="KW-1185">Reference proteome</keyword>
<accession>A0A1I2SJI0</accession>
<evidence type="ECO:0000313" key="3">
    <source>
        <dbReference type="Proteomes" id="UP000198752"/>
    </source>
</evidence>
<dbReference type="GO" id="GO:0016747">
    <property type="term" value="F:acyltransferase activity, transferring groups other than amino-acyl groups"/>
    <property type="evidence" value="ECO:0007669"/>
    <property type="project" value="InterPro"/>
</dbReference>
<dbReference type="InterPro" id="IPR000182">
    <property type="entry name" value="GNAT_dom"/>
</dbReference>
<dbReference type="OrthoDB" id="95248at2"/>
<keyword evidence="2" id="KW-0808">Transferase</keyword>
<dbReference type="SUPFAM" id="SSF55729">
    <property type="entry name" value="Acyl-CoA N-acyltransferases (Nat)"/>
    <property type="match status" value="1"/>
</dbReference>
<organism evidence="2 3">
    <name type="scientific">Sporolactobacillus nakayamae</name>
    <dbReference type="NCBI Taxonomy" id="269670"/>
    <lineage>
        <taxon>Bacteria</taxon>
        <taxon>Bacillati</taxon>
        <taxon>Bacillota</taxon>
        <taxon>Bacilli</taxon>
        <taxon>Bacillales</taxon>
        <taxon>Sporolactobacillaceae</taxon>
        <taxon>Sporolactobacillus</taxon>
    </lineage>
</organism>